<dbReference type="GO" id="GO:0040029">
    <property type="term" value="P:epigenetic regulation of gene expression"/>
    <property type="evidence" value="ECO:0007669"/>
    <property type="project" value="TreeGrafter"/>
</dbReference>
<feature type="domain" description="Histone deacetylase" evidence="2">
    <location>
        <begin position="50"/>
        <end position="169"/>
    </location>
</feature>
<organism evidence="3 4">
    <name type="scientific">Frankliniella fusca</name>
    <dbReference type="NCBI Taxonomy" id="407009"/>
    <lineage>
        <taxon>Eukaryota</taxon>
        <taxon>Metazoa</taxon>
        <taxon>Ecdysozoa</taxon>
        <taxon>Arthropoda</taxon>
        <taxon>Hexapoda</taxon>
        <taxon>Insecta</taxon>
        <taxon>Pterygota</taxon>
        <taxon>Neoptera</taxon>
        <taxon>Paraneoptera</taxon>
        <taxon>Thysanoptera</taxon>
        <taxon>Terebrantia</taxon>
        <taxon>Thripoidea</taxon>
        <taxon>Thripidae</taxon>
        <taxon>Frankliniella</taxon>
    </lineage>
</organism>
<evidence type="ECO:0000313" key="4">
    <source>
        <dbReference type="Proteomes" id="UP001219518"/>
    </source>
</evidence>
<dbReference type="Proteomes" id="UP001219518">
    <property type="component" value="Unassembled WGS sequence"/>
</dbReference>
<reference evidence="3" key="1">
    <citation type="submission" date="2021-07" db="EMBL/GenBank/DDBJ databases">
        <authorList>
            <person name="Catto M.A."/>
            <person name="Jacobson A."/>
            <person name="Kennedy G."/>
            <person name="Labadie P."/>
            <person name="Hunt B.G."/>
            <person name="Srinivasan R."/>
        </authorList>
    </citation>
    <scope>NUCLEOTIDE SEQUENCE</scope>
    <source>
        <strain evidence="3">PL_HMW_Pooled</strain>
        <tissue evidence="3">Head</tissue>
    </source>
</reference>
<dbReference type="InterPro" id="IPR023801">
    <property type="entry name" value="His_deacetylse_dom"/>
</dbReference>
<dbReference type="PANTHER" id="PTHR10625">
    <property type="entry name" value="HISTONE DEACETYLASE HDAC1-RELATED"/>
    <property type="match status" value="1"/>
</dbReference>
<dbReference type="SUPFAM" id="SSF52768">
    <property type="entry name" value="Arginase/deacetylase"/>
    <property type="match status" value="1"/>
</dbReference>
<dbReference type="PANTHER" id="PTHR10625:SF23">
    <property type="entry name" value="HISTONE DEACETYLASE 11"/>
    <property type="match status" value="1"/>
</dbReference>
<accession>A0AAE1HP54</accession>
<keyword evidence="4" id="KW-1185">Reference proteome</keyword>
<name>A0AAE1HP54_9NEOP</name>
<reference evidence="3" key="2">
    <citation type="journal article" date="2023" name="BMC Genomics">
        <title>Pest status, molecular evolution, and epigenetic factors derived from the genome assembly of Frankliniella fusca, a thysanopteran phytovirus vector.</title>
        <authorList>
            <person name="Catto M.A."/>
            <person name="Labadie P.E."/>
            <person name="Jacobson A.L."/>
            <person name="Kennedy G.G."/>
            <person name="Srinivasan R."/>
            <person name="Hunt B.G."/>
        </authorList>
    </citation>
    <scope>NUCLEOTIDE SEQUENCE</scope>
    <source>
        <strain evidence="3">PL_HMW_Pooled</strain>
    </source>
</reference>
<evidence type="ECO:0000256" key="1">
    <source>
        <dbReference type="ARBA" id="ARBA00048287"/>
    </source>
</evidence>
<comment type="caution">
    <text evidence="3">The sequence shown here is derived from an EMBL/GenBank/DDBJ whole genome shotgun (WGS) entry which is preliminary data.</text>
</comment>
<evidence type="ECO:0000313" key="3">
    <source>
        <dbReference type="EMBL" id="KAK3924758.1"/>
    </source>
</evidence>
<proteinExistence type="predicted"/>
<protein>
    <submittedName>
        <fullName evidence="3">Histone deacetylase 11</fullName>
    </submittedName>
</protein>
<dbReference type="Gene3D" id="3.40.800.20">
    <property type="entry name" value="Histone deacetylase domain"/>
    <property type="match status" value="1"/>
</dbReference>
<dbReference type="InterPro" id="IPR023696">
    <property type="entry name" value="Ureohydrolase_dom_sf"/>
</dbReference>
<dbReference type="GO" id="GO:0000118">
    <property type="term" value="C:histone deacetylase complex"/>
    <property type="evidence" value="ECO:0007669"/>
    <property type="project" value="TreeGrafter"/>
</dbReference>
<comment type="catalytic activity">
    <reaction evidence="1">
        <text>N(6)-acetyl-L-lysyl-[histone] + H2O = L-lysyl-[histone] + acetate</text>
        <dbReference type="Rhea" id="RHEA:58196"/>
        <dbReference type="Rhea" id="RHEA-COMP:9845"/>
        <dbReference type="Rhea" id="RHEA-COMP:11338"/>
        <dbReference type="ChEBI" id="CHEBI:15377"/>
        <dbReference type="ChEBI" id="CHEBI:29969"/>
        <dbReference type="ChEBI" id="CHEBI:30089"/>
        <dbReference type="ChEBI" id="CHEBI:61930"/>
        <dbReference type="EC" id="3.5.1.98"/>
    </reaction>
</comment>
<evidence type="ECO:0000259" key="2">
    <source>
        <dbReference type="Pfam" id="PF00850"/>
    </source>
</evidence>
<dbReference type="Pfam" id="PF00850">
    <property type="entry name" value="Hist_deacetyl"/>
    <property type="match status" value="1"/>
</dbReference>
<dbReference type="GO" id="GO:0141221">
    <property type="term" value="F:histone deacetylase activity, hydrolytic mechanism"/>
    <property type="evidence" value="ECO:0007669"/>
    <property type="project" value="UniProtKB-EC"/>
</dbReference>
<dbReference type="AlphaFoldDB" id="A0AAE1HP54"/>
<dbReference type="EMBL" id="JAHWGI010001197">
    <property type="protein sequence ID" value="KAK3924758.1"/>
    <property type="molecule type" value="Genomic_DNA"/>
</dbReference>
<sequence length="171" mass="19501">MITMCSSRSQPLEYSLEFPDHLYKPIRDHQWPIVYCQEYNIKLLGLEKLHPFDAHKWGHIFQILKKKGLISEDTVIQPNKVKTEDLLLVHTKGYIKSLKSSCTIARITEILPLILVPNCTLQRKYLKPMRYQTGGSILAGRLALERGWAINIGGGFHHCSSSRGGGFCPLR</sequence>
<dbReference type="InterPro" id="IPR037138">
    <property type="entry name" value="His_deacetylse_dom_sf"/>
</dbReference>
<gene>
    <name evidence="3" type="ORF">KUF71_012892</name>
</gene>